<feature type="compositionally biased region" description="Low complexity" evidence="1">
    <location>
        <begin position="322"/>
        <end position="334"/>
    </location>
</feature>
<proteinExistence type="predicted"/>
<feature type="compositionally biased region" description="Polar residues" evidence="1">
    <location>
        <begin position="442"/>
        <end position="454"/>
    </location>
</feature>
<organism evidence="3 4">
    <name type="scientific">Gigaspora margarita</name>
    <dbReference type="NCBI Taxonomy" id="4874"/>
    <lineage>
        <taxon>Eukaryota</taxon>
        <taxon>Fungi</taxon>
        <taxon>Fungi incertae sedis</taxon>
        <taxon>Mucoromycota</taxon>
        <taxon>Glomeromycotina</taxon>
        <taxon>Glomeromycetes</taxon>
        <taxon>Diversisporales</taxon>
        <taxon>Gigasporaceae</taxon>
        <taxon>Gigaspora</taxon>
    </lineage>
</organism>
<dbReference type="EMBL" id="CAJVQB010009502">
    <property type="protein sequence ID" value="CAG8730747.1"/>
    <property type="molecule type" value="Genomic_DNA"/>
</dbReference>
<feature type="compositionally biased region" description="Low complexity" evidence="1">
    <location>
        <begin position="347"/>
        <end position="359"/>
    </location>
</feature>
<dbReference type="Gene3D" id="2.40.70.10">
    <property type="entry name" value="Acid Proteases"/>
    <property type="match status" value="1"/>
</dbReference>
<dbReference type="Pfam" id="PF00026">
    <property type="entry name" value="Asp"/>
    <property type="match status" value="1"/>
</dbReference>
<feature type="compositionally biased region" description="Polar residues" evidence="1">
    <location>
        <begin position="335"/>
        <end position="346"/>
    </location>
</feature>
<sequence>MPDTSSNDFGLCSEFCGRSLSGDCTNRKDIFASDNSTTFKGNYKPKSINYLDGPIVNGYTGSGLITINDFTFKNKFSLLLFNKISGTLKSQNPVAGIMGLGVGSQIWNQLVDNAYEQTIGFAFPNSNCAVGSITFGGLDSRFISVTDSLISTSHNKISLGGYSSEFFKKLNATKANDGNWIMPTPVPISFDVTTDSGVIGVKIPSCNMIQGKCVSIFDDSSGPLNSIILGAPFLQHKVATSISTLQLTIISQPIITPQPQPTDSFILTLTGSFISTGLAIPTDSFWHTGPSIPTDVSRSTDLSITIGSPIPTRLPTHTRLFQPTSSSPTDSSQTANLSRGTSQPIGSSSTNSSRPTNSSLPTDSSRHIGLLPTGSSQHTGALPKGSLPTASSRHIGALPKGSLPTNSSRHTGLLPKDALHTDSSRRTGSLPKDSLPTDSFRRTGSLSKGSLPTDSSRHTGTLPKGSLPTHSSRHTGSLPKGLLPTDLSRNKSSSPTNSPRSINTSLLPTHLPQPTGSSIPTGSPQSTGLQDRLHL</sequence>
<feature type="compositionally biased region" description="Polar residues" evidence="1">
    <location>
        <begin position="490"/>
        <end position="529"/>
    </location>
</feature>
<dbReference type="Proteomes" id="UP000789901">
    <property type="component" value="Unassembled WGS sequence"/>
</dbReference>
<dbReference type="InterPro" id="IPR033121">
    <property type="entry name" value="PEPTIDASE_A1"/>
</dbReference>
<dbReference type="InterPro" id="IPR021109">
    <property type="entry name" value="Peptidase_aspartic_dom_sf"/>
</dbReference>
<feature type="domain" description="Peptidase A1" evidence="2">
    <location>
        <begin position="3"/>
        <end position="143"/>
    </location>
</feature>
<name>A0ABN7V6A3_GIGMA</name>
<dbReference type="SUPFAM" id="SSF50630">
    <property type="entry name" value="Acid proteases"/>
    <property type="match status" value="1"/>
</dbReference>
<accession>A0ABN7V6A3</accession>
<evidence type="ECO:0000256" key="1">
    <source>
        <dbReference type="SAM" id="MobiDB-lite"/>
    </source>
</evidence>
<comment type="caution">
    <text evidence="3">The sequence shown here is derived from an EMBL/GenBank/DDBJ whole genome shotgun (WGS) entry which is preliminary data.</text>
</comment>
<reference evidence="3 4" key="1">
    <citation type="submission" date="2021-06" db="EMBL/GenBank/DDBJ databases">
        <authorList>
            <person name="Kallberg Y."/>
            <person name="Tangrot J."/>
            <person name="Rosling A."/>
        </authorList>
    </citation>
    <scope>NUCLEOTIDE SEQUENCE [LARGE SCALE GENOMIC DNA]</scope>
    <source>
        <strain evidence="3 4">120-4 pot B 10/14</strain>
    </source>
</reference>
<evidence type="ECO:0000313" key="4">
    <source>
        <dbReference type="Proteomes" id="UP000789901"/>
    </source>
</evidence>
<feature type="region of interest" description="Disordered" evidence="1">
    <location>
        <begin position="306"/>
        <end position="535"/>
    </location>
</feature>
<protein>
    <submittedName>
        <fullName evidence="3">25815_t:CDS:1</fullName>
    </submittedName>
</protein>
<keyword evidence="4" id="KW-1185">Reference proteome</keyword>
<evidence type="ECO:0000313" key="3">
    <source>
        <dbReference type="EMBL" id="CAG8730747.1"/>
    </source>
</evidence>
<evidence type="ECO:0000259" key="2">
    <source>
        <dbReference type="Pfam" id="PF00026"/>
    </source>
</evidence>
<gene>
    <name evidence="3" type="ORF">GMARGA_LOCUS14374</name>
</gene>